<proteinExistence type="inferred from homology"/>
<reference evidence="3" key="1">
    <citation type="submission" date="2018-02" db="EMBL/GenBank/DDBJ databases">
        <authorList>
            <person name="Vasarhelyi B.M."/>
            <person name="Deshmukh S."/>
            <person name="Balint B."/>
            <person name="Kukolya J."/>
        </authorList>
    </citation>
    <scope>NUCLEOTIDE SEQUENCE</scope>
    <source>
        <strain evidence="3">KB22</strain>
    </source>
</reference>
<keyword evidence="1" id="KW-0813">Transport</keyword>
<dbReference type="EMBL" id="PRDK01000001">
    <property type="protein sequence ID" value="MBE8712096.1"/>
    <property type="molecule type" value="Genomic_DNA"/>
</dbReference>
<comment type="similarity">
    <text evidence="1">Belongs to the TonB-dependent receptor family.</text>
</comment>
<dbReference type="Proteomes" id="UP000616201">
    <property type="component" value="Unassembled WGS sequence"/>
</dbReference>
<dbReference type="GO" id="GO:0009279">
    <property type="term" value="C:cell outer membrane"/>
    <property type="evidence" value="ECO:0007669"/>
    <property type="project" value="UniProtKB-SubCell"/>
</dbReference>
<protein>
    <recommendedName>
        <fullName evidence="2">TonB-dependent receptor plug domain-containing protein</fullName>
    </recommendedName>
</protein>
<comment type="caution">
    <text evidence="3">The sequence shown here is derived from an EMBL/GenBank/DDBJ whole genome shotgun (WGS) entry which is preliminary data.</text>
</comment>
<name>A0A928URQ9_9SPHI</name>
<dbReference type="InterPro" id="IPR039426">
    <property type="entry name" value="TonB-dep_rcpt-like"/>
</dbReference>
<dbReference type="Pfam" id="PF07715">
    <property type="entry name" value="Plug"/>
    <property type="match status" value="1"/>
</dbReference>
<dbReference type="SUPFAM" id="SSF56935">
    <property type="entry name" value="Porins"/>
    <property type="match status" value="1"/>
</dbReference>
<keyword evidence="1" id="KW-0998">Cell outer membrane</keyword>
<evidence type="ECO:0000259" key="2">
    <source>
        <dbReference type="Pfam" id="PF07715"/>
    </source>
</evidence>
<feature type="domain" description="TonB-dependent receptor plug" evidence="2">
    <location>
        <begin position="141"/>
        <end position="188"/>
    </location>
</feature>
<organism evidence="3 4">
    <name type="scientific">Sphingobacterium hungaricum</name>
    <dbReference type="NCBI Taxonomy" id="2082723"/>
    <lineage>
        <taxon>Bacteria</taxon>
        <taxon>Pseudomonadati</taxon>
        <taxon>Bacteroidota</taxon>
        <taxon>Sphingobacteriia</taxon>
        <taxon>Sphingobacteriales</taxon>
        <taxon>Sphingobacteriaceae</taxon>
        <taxon>Sphingobacterium</taxon>
    </lineage>
</organism>
<keyword evidence="1" id="KW-0812">Transmembrane</keyword>
<evidence type="ECO:0000313" key="4">
    <source>
        <dbReference type="Proteomes" id="UP000616201"/>
    </source>
</evidence>
<dbReference type="InterPro" id="IPR037066">
    <property type="entry name" value="Plug_dom_sf"/>
</dbReference>
<accession>A0A928URQ9</accession>
<keyword evidence="1" id="KW-0472">Membrane</keyword>
<dbReference type="InterPro" id="IPR012910">
    <property type="entry name" value="Plug_dom"/>
</dbReference>
<evidence type="ECO:0000256" key="1">
    <source>
        <dbReference type="PROSITE-ProRule" id="PRU01360"/>
    </source>
</evidence>
<evidence type="ECO:0000313" key="3">
    <source>
        <dbReference type="EMBL" id="MBE8712096.1"/>
    </source>
</evidence>
<dbReference type="InterPro" id="IPR023997">
    <property type="entry name" value="TonB-dep_OMP_SusC/RagA_CS"/>
</dbReference>
<sequence length="205" mass="23883">MSLCEGLEARDSRFVNHEGYTSDLYPGVIFQQYEEKDQRIAKLQLTTKFKGYLPDGKYVDLSKLKAKDIIAQYDGLNYWEVKGCSDYLEMIFKNEFYFYVEKDENVASTYPINDAYYENQALAGVEIIASCYVRDHRYQKRAPLYVVDGKIMEYMDIQTINPEDIESLEILKDTTATALYGSRAVNGVIIITLKKKKKFFPWPFK</sequence>
<comment type="subcellular location">
    <subcellularLocation>
        <location evidence="1">Cell outer membrane</location>
        <topology evidence="1">Multi-pass membrane protein</topology>
    </subcellularLocation>
</comment>
<gene>
    <name evidence="3" type="ORF">C4F49_00180</name>
</gene>
<keyword evidence="4" id="KW-1185">Reference proteome</keyword>
<keyword evidence="1" id="KW-1134">Transmembrane beta strand</keyword>
<dbReference type="AlphaFoldDB" id="A0A928URQ9"/>
<dbReference type="PROSITE" id="PS52016">
    <property type="entry name" value="TONB_DEPENDENT_REC_3"/>
    <property type="match status" value="1"/>
</dbReference>
<dbReference type="Gene3D" id="2.170.130.10">
    <property type="entry name" value="TonB-dependent receptor, plug domain"/>
    <property type="match status" value="1"/>
</dbReference>
<dbReference type="NCBIfam" id="TIGR04057">
    <property type="entry name" value="SusC_RagA_signa"/>
    <property type="match status" value="1"/>
</dbReference>